<evidence type="ECO:0000259" key="1">
    <source>
        <dbReference type="Pfam" id="PF07993"/>
    </source>
</evidence>
<dbReference type="SUPFAM" id="SSF51735">
    <property type="entry name" value="NAD(P)-binding Rossmann-fold domains"/>
    <property type="match status" value="1"/>
</dbReference>
<gene>
    <name evidence="2" type="ORF">ACFOZ5_07450</name>
</gene>
<dbReference type="InterPro" id="IPR036291">
    <property type="entry name" value="NAD(P)-bd_dom_sf"/>
</dbReference>
<dbReference type="InterPro" id="IPR013120">
    <property type="entry name" value="FAR_NAD-bd"/>
</dbReference>
<dbReference type="RefSeq" id="WP_379886391.1">
    <property type="nucleotide sequence ID" value="NZ_JBHSDI010000010.1"/>
</dbReference>
<dbReference type="Proteomes" id="UP001595798">
    <property type="component" value="Unassembled WGS sequence"/>
</dbReference>
<dbReference type="Gene3D" id="3.40.50.720">
    <property type="entry name" value="NAD(P)-binding Rossmann-like Domain"/>
    <property type="match status" value="1"/>
</dbReference>
<dbReference type="PANTHER" id="PTHR43245">
    <property type="entry name" value="BIFUNCTIONAL POLYMYXIN RESISTANCE PROTEIN ARNA"/>
    <property type="match status" value="1"/>
</dbReference>
<evidence type="ECO:0000313" key="3">
    <source>
        <dbReference type="Proteomes" id="UP001595798"/>
    </source>
</evidence>
<accession>A0ABV8QFT6</accession>
<proteinExistence type="predicted"/>
<sequence length="343" mass="37218">MSILISGATGFIGRHLCARLTANQQPVLALMRDAGQLPALREKIDALGGQGSLVQALAGDLDRPRHLLSLALPEITAIVHLGARFGWQLDKEQARATNVSGSLAVAELARRLGCRLVFVSGFMLENHAHLSKLGIDLAQPDKTAWDRVYDRAGAYEASKLESAFRVRAMVTQGLDLVEVQPATVAGHSRSGELDTAQPLYQLIDNLARGRLAMVPGSPDHWLPLVAVDHLAALLAHAALLPQVPARLLALDPGTPRLQPLLAQVAEVLDRRPPKRYLPIPALALLLRIPGLSRLMNTYPEALNFIQTTRFDTEVADGFGEQEGLAHPDMNRVIRASAGFYKNQ</sequence>
<dbReference type="EMBL" id="JBHSDI010000010">
    <property type="protein sequence ID" value="MFC4258864.1"/>
    <property type="molecule type" value="Genomic_DNA"/>
</dbReference>
<comment type="caution">
    <text evidence="2">The sequence shown here is derived from an EMBL/GenBank/DDBJ whole genome shotgun (WGS) entry which is preliminary data.</text>
</comment>
<protein>
    <submittedName>
        <fullName evidence="2">SDR family oxidoreductase</fullName>
    </submittedName>
</protein>
<evidence type="ECO:0000313" key="2">
    <source>
        <dbReference type="EMBL" id="MFC4258864.1"/>
    </source>
</evidence>
<name>A0ABV8QFT6_9GAMM</name>
<keyword evidence="3" id="KW-1185">Reference proteome</keyword>
<organism evidence="2 3">
    <name type="scientific">Marinobacter lacisalsi</name>
    <dbReference type="NCBI Taxonomy" id="475979"/>
    <lineage>
        <taxon>Bacteria</taxon>
        <taxon>Pseudomonadati</taxon>
        <taxon>Pseudomonadota</taxon>
        <taxon>Gammaproteobacteria</taxon>
        <taxon>Pseudomonadales</taxon>
        <taxon>Marinobacteraceae</taxon>
        <taxon>Marinobacter</taxon>
    </lineage>
</organism>
<dbReference type="InterPro" id="IPR050177">
    <property type="entry name" value="Lipid_A_modif_metabolic_enz"/>
</dbReference>
<reference evidence="3" key="1">
    <citation type="journal article" date="2019" name="Int. J. Syst. Evol. Microbiol.">
        <title>The Global Catalogue of Microorganisms (GCM) 10K type strain sequencing project: providing services to taxonomists for standard genome sequencing and annotation.</title>
        <authorList>
            <consortium name="The Broad Institute Genomics Platform"/>
            <consortium name="The Broad Institute Genome Sequencing Center for Infectious Disease"/>
            <person name="Wu L."/>
            <person name="Ma J."/>
        </authorList>
    </citation>
    <scope>NUCLEOTIDE SEQUENCE [LARGE SCALE GENOMIC DNA]</scope>
    <source>
        <strain evidence="3">CECT 7297</strain>
    </source>
</reference>
<dbReference type="Pfam" id="PF07993">
    <property type="entry name" value="NAD_binding_4"/>
    <property type="match status" value="1"/>
</dbReference>
<feature type="domain" description="Thioester reductase (TE)" evidence="1">
    <location>
        <begin position="5"/>
        <end position="232"/>
    </location>
</feature>